<reference evidence="1" key="2">
    <citation type="submission" date="2020-11" db="EMBL/GenBank/DDBJ databases">
        <authorList>
            <person name="McCartney M.A."/>
            <person name="Auch B."/>
            <person name="Kono T."/>
            <person name="Mallez S."/>
            <person name="Becker A."/>
            <person name="Gohl D.M."/>
            <person name="Silverstein K.A.T."/>
            <person name="Koren S."/>
            <person name="Bechman K.B."/>
            <person name="Herman A."/>
            <person name="Abrahante J.E."/>
            <person name="Garbe J."/>
        </authorList>
    </citation>
    <scope>NUCLEOTIDE SEQUENCE</scope>
    <source>
        <strain evidence="1">Duluth1</strain>
        <tissue evidence="1">Whole animal</tissue>
    </source>
</reference>
<name>A0A9D4EYI5_DREPO</name>
<accession>A0A9D4EYI5</accession>
<dbReference type="AlphaFoldDB" id="A0A9D4EYI5"/>
<keyword evidence="2" id="KW-1185">Reference proteome</keyword>
<protein>
    <submittedName>
        <fullName evidence="1">Uncharacterized protein</fullName>
    </submittedName>
</protein>
<dbReference type="Proteomes" id="UP000828390">
    <property type="component" value="Unassembled WGS sequence"/>
</dbReference>
<sequence>MPPSITMAICGTYLWYEYTQNATFYHHGYMRHLPVVGVHQACLLLSPWLYAALTCGMSTPSMPPSITMAIFGTYLWKVYTQHASLYNHGYMRH</sequence>
<proteinExistence type="predicted"/>
<reference evidence="1" key="1">
    <citation type="journal article" date="2019" name="bioRxiv">
        <title>The Genome of the Zebra Mussel, Dreissena polymorpha: A Resource for Invasive Species Research.</title>
        <authorList>
            <person name="McCartney M.A."/>
            <person name="Auch B."/>
            <person name="Kono T."/>
            <person name="Mallez S."/>
            <person name="Zhang Y."/>
            <person name="Obille A."/>
            <person name="Becker A."/>
            <person name="Abrahante J.E."/>
            <person name="Garbe J."/>
            <person name="Badalamenti J.P."/>
            <person name="Herman A."/>
            <person name="Mangelson H."/>
            <person name="Liachko I."/>
            <person name="Sullivan S."/>
            <person name="Sone E.D."/>
            <person name="Koren S."/>
            <person name="Silverstein K.A.T."/>
            <person name="Beckman K.B."/>
            <person name="Gohl D.M."/>
        </authorList>
    </citation>
    <scope>NUCLEOTIDE SEQUENCE</scope>
    <source>
        <strain evidence="1">Duluth1</strain>
        <tissue evidence="1">Whole animal</tissue>
    </source>
</reference>
<evidence type="ECO:0000313" key="2">
    <source>
        <dbReference type="Proteomes" id="UP000828390"/>
    </source>
</evidence>
<comment type="caution">
    <text evidence="1">The sequence shown here is derived from an EMBL/GenBank/DDBJ whole genome shotgun (WGS) entry which is preliminary data.</text>
</comment>
<dbReference type="EMBL" id="JAIWYP010000008">
    <property type="protein sequence ID" value="KAH3788243.1"/>
    <property type="molecule type" value="Genomic_DNA"/>
</dbReference>
<organism evidence="1 2">
    <name type="scientific">Dreissena polymorpha</name>
    <name type="common">Zebra mussel</name>
    <name type="synonym">Mytilus polymorpha</name>
    <dbReference type="NCBI Taxonomy" id="45954"/>
    <lineage>
        <taxon>Eukaryota</taxon>
        <taxon>Metazoa</taxon>
        <taxon>Spiralia</taxon>
        <taxon>Lophotrochozoa</taxon>
        <taxon>Mollusca</taxon>
        <taxon>Bivalvia</taxon>
        <taxon>Autobranchia</taxon>
        <taxon>Heteroconchia</taxon>
        <taxon>Euheterodonta</taxon>
        <taxon>Imparidentia</taxon>
        <taxon>Neoheterodontei</taxon>
        <taxon>Myida</taxon>
        <taxon>Dreissenoidea</taxon>
        <taxon>Dreissenidae</taxon>
        <taxon>Dreissena</taxon>
    </lineage>
</organism>
<gene>
    <name evidence="1" type="ORF">DPMN_166378</name>
</gene>
<evidence type="ECO:0000313" key="1">
    <source>
        <dbReference type="EMBL" id="KAH3788243.1"/>
    </source>
</evidence>